<accession>A0ABQ3NK92</accession>
<sequence>MSSRPHGFEDRLKAALLARLPETPAATPARSFTRRYGVPLAVGVATVAVVAVMTVPGSSRDGSRPANGPAEFQIKKDPDGSLRFRLPEQPEVPALVKRLKAMGVSAAVVPMRPPSQCSEPGGGYRGPQADPEAEIMQSGDDDTALKVNAKTVPPGYTLTFNWADYYPLGESHGIGFGVIETSKVPSCSVDYSEGLEEALKAASEPPKDPGRTIEVPRPVTAGELPELVRSLQAQGVDVAVTERKPQSECTALGGGWRGPQADPEAQLERSGGSGVLRINAKTVPPGYTLVFTKSANPSDPYIGAGVKENSKVTPCEVDYSLNAPPPPH</sequence>
<evidence type="ECO:0000313" key="3">
    <source>
        <dbReference type="EMBL" id="GHI13187.1"/>
    </source>
</evidence>
<feature type="region of interest" description="Disordered" evidence="1">
    <location>
        <begin position="56"/>
        <end position="81"/>
    </location>
</feature>
<proteinExistence type="predicted"/>
<comment type="caution">
    <text evidence="3">The sequence shown here is derived from an EMBL/GenBank/DDBJ whole genome shotgun (WGS) entry which is preliminary data.</text>
</comment>
<dbReference type="EMBL" id="BNDV01000008">
    <property type="protein sequence ID" value="GHI13187.1"/>
    <property type="molecule type" value="Genomic_DNA"/>
</dbReference>
<dbReference type="Proteomes" id="UP000660554">
    <property type="component" value="Unassembled WGS sequence"/>
</dbReference>
<gene>
    <name evidence="3" type="ORF">Scinn_26500</name>
</gene>
<organism evidence="3 4">
    <name type="scientific">Streptomyces virginiae</name>
    <name type="common">Streptomyces cinnamonensis</name>
    <dbReference type="NCBI Taxonomy" id="1961"/>
    <lineage>
        <taxon>Bacteria</taxon>
        <taxon>Bacillati</taxon>
        <taxon>Actinomycetota</taxon>
        <taxon>Actinomycetes</taxon>
        <taxon>Kitasatosporales</taxon>
        <taxon>Streptomycetaceae</taxon>
        <taxon>Streptomyces</taxon>
    </lineage>
</organism>
<protein>
    <recommendedName>
        <fullName evidence="5">PASTA domain-containing protein</fullName>
    </recommendedName>
</protein>
<evidence type="ECO:0008006" key="5">
    <source>
        <dbReference type="Google" id="ProtNLM"/>
    </source>
</evidence>
<evidence type="ECO:0000256" key="1">
    <source>
        <dbReference type="SAM" id="MobiDB-lite"/>
    </source>
</evidence>
<dbReference type="RefSeq" id="WP_053628542.1">
    <property type="nucleotide sequence ID" value="NZ_BMRU01000066.1"/>
</dbReference>
<evidence type="ECO:0000313" key="4">
    <source>
        <dbReference type="Proteomes" id="UP000660554"/>
    </source>
</evidence>
<keyword evidence="2" id="KW-1133">Transmembrane helix</keyword>
<keyword evidence="2" id="KW-0472">Membrane</keyword>
<reference evidence="4" key="1">
    <citation type="submission" date="2020-09" db="EMBL/GenBank/DDBJ databases">
        <title>Whole genome shotgun sequence of Streptomyces cinnamonensis NBRC 15873.</title>
        <authorList>
            <person name="Komaki H."/>
            <person name="Tamura T."/>
        </authorList>
    </citation>
    <scope>NUCLEOTIDE SEQUENCE [LARGE SCALE GENOMIC DNA]</scope>
    <source>
        <strain evidence="4">NBRC 15873</strain>
    </source>
</reference>
<keyword evidence="4" id="KW-1185">Reference proteome</keyword>
<dbReference type="GeneID" id="86953333"/>
<feature type="transmembrane region" description="Helical" evidence="2">
    <location>
        <begin position="36"/>
        <end position="55"/>
    </location>
</feature>
<name>A0ABQ3NK92_STRVG</name>
<keyword evidence="2" id="KW-0812">Transmembrane</keyword>
<evidence type="ECO:0000256" key="2">
    <source>
        <dbReference type="SAM" id="Phobius"/>
    </source>
</evidence>